<dbReference type="Proteomes" id="UP001223683">
    <property type="component" value="Chromosome"/>
</dbReference>
<sequence length="126" mass="13642">MQDTVAHNAWYLYMLRTAGGALYTGITTDVARRLHQHQSGRGAKALRGKGPLTLAYQCALSHELAARLEYRVKQLSKKQKERLVADQPLCLLQWLADGGYLTSSGKSYSPAQNAPASAATALCPPG</sequence>
<evidence type="ECO:0000256" key="1">
    <source>
        <dbReference type="ARBA" id="ARBA00007435"/>
    </source>
</evidence>
<dbReference type="RefSeq" id="WP_015460823.1">
    <property type="nucleotide sequence ID" value="NZ_CP016044.2"/>
</dbReference>
<comment type="similarity">
    <text evidence="1">Belongs to the UPF0213 family.</text>
</comment>
<dbReference type="AlphaFoldDB" id="A0AAQ3C131"/>
<evidence type="ECO:0000313" key="4">
    <source>
        <dbReference type="Proteomes" id="UP001223683"/>
    </source>
</evidence>
<accession>A0AAQ3C131</accession>
<feature type="domain" description="GIY-YIG" evidence="2">
    <location>
        <begin position="8"/>
        <end position="82"/>
    </location>
</feature>
<reference evidence="3" key="1">
    <citation type="submission" date="2022-10" db="EMBL/GenBank/DDBJ databases">
        <title>Complete genome of Ep21-8.</title>
        <authorList>
            <person name="Kang Y.-R."/>
            <person name="Kim D.-H."/>
        </authorList>
    </citation>
    <scope>NUCLEOTIDE SEQUENCE</scope>
    <source>
        <strain evidence="3">Ep21-8</strain>
    </source>
</reference>
<dbReference type="PANTHER" id="PTHR34477">
    <property type="entry name" value="UPF0213 PROTEIN YHBQ"/>
    <property type="match status" value="1"/>
</dbReference>
<organism evidence="3 4">
    <name type="scientific">Edwardsiella piscicida</name>
    <dbReference type="NCBI Taxonomy" id="1263550"/>
    <lineage>
        <taxon>Bacteria</taxon>
        <taxon>Pseudomonadati</taxon>
        <taxon>Pseudomonadota</taxon>
        <taxon>Gammaproteobacteria</taxon>
        <taxon>Enterobacterales</taxon>
        <taxon>Hafniaceae</taxon>
        <taxon>Edwardsiella</taxon>
    </lineage>
</organism>
<dbReference type="InterPro" id="IPR000305">
    <property type="entry name" value="GIY-YIG_endonuc"/>
</dbReference>
<dbReference type="PANTHER" id="PTHR34477:SF1">
    <property type="entry name" value="UPF0213 PROTEIN YHBQ"/>
    <property type="match status" value="1"/>
</dbReference>
<evidence type="ECO:0000259" key="2">
    <source>
        <dbReference type="PROSITE" id="PS50164"/>
    </source>
</evidence>
<dbReference type="Gene3D" id="3.40.1440.10">
    <property type="entry name" value="GIY-YIG endonuclease"/>
    <property type="match status" value="1"/>
</dbReference>
<name>A0AAQ3C131_EDWPI</name>
<dbReference type="InterPro" id="IPR035901">
    <property type="entry name" value="GIY-YIG_endonuc_sf"/>
</dbReference>
<dbReference type="CDD" id="cd10456">
    <property type="entry name" value="GIY-YIG_UPF0213"/>
    <property type="match status" value="1"/>
</dbReference>
<evidence type="ECO:0000313" key="3">
    <source>
        <dbReference type="EMBL" id="WDU91471.1"/>
    </source>
</evidence>
<proteinExistence type="inferred from homology"/>
<dbReference type="EMBL" id="CP118390">
    <property type="protein sequence ID" value="WDU91471.1"/>
    <property type="molecule type" value="Genomic_DNA"/>
</dbReference>
<gene>
    <name evidence="3" type="ORF">PWJ79_02090</name>
</gene>
<protein>
    <submittedName>
        <fullName evidence="3">GIY-YIG nuclease family protein</fullName>
    </submittedName>
</protein>
<dbReference type="PROSITE" id="PS50164">
    <property type="entry name" value="GIY_YIG"/>
    <property type="match status" value="1"/>
</dbReference>
<dbReference type="InterPro" id="IPR050190">
    <property type="entry name" value="UPF0213_domain"/>
</dbReference>
<dbReference type="SUPFAM" id="SSF82771">
    <property type="entry name" value="GIY-YIG endonuclease"/>
    <property type="match status" value="1"/>
</dbReference>
<dbReference type="Pfam" id="PF01541">
    <property type="entry name" value="GIY-YIG"/>
    <property type="match status" value="1"/>
</dbReference>